<comment type="similarity">
    <text evidence="1 8 9">Belongs to the NAD synthetase family.</text>
</comment>
<feature type="domain" description="NAD/GMP synthase" evidence="12">
    <location>
        <begin position="153"/>
        <end position="289"/>
    </location>
</feature>
<reference evidence="13 14" key="1">
    <citation type="journal article" date="2016" name="Environ. Microbiol.">
        <title>Genomic resolution of a cold subsurface aquifer community provides metabolic insights for novel microbes adapted to high CO concentrations.</title>
        <authorList>
            <person name="Probst A.J."/>
            <person name="Castelle C.J."/>
            <person name="Singh A."/>
            <person name="Brown C.T."/>
            <person name="Anantharaman K."/>
            <person name="Sharon I."/>
            <person name="Hug L.A."/>
            <person name="Burstein D."/>
            <person name="Emerson J.B."/>
            <person name="Thomas B.C."/>
            <person name="Banfield J.F."/>
        </authorList>
    </citation>
    <scope>NUCLEOTIDE SEQUENCE [LARGE SCALE GENOMIC DNA]</scope>
    <source>
        <strain evidence="13">CG1_02_38_46</strain>
    </source>
</reference>
<dbReference type="GO" id="GO:0004359">
    <property type="term" value="F:glutaminase activity"/>
    <property type="evidence" value="ECO:0007669"/>
    <property type="project" value="InterPro"/>
</dbReference>
<dbReference type="EC" id="6.3.1.5" evidence="8 10"/>
<feature type="binding site" evidence="8">
    <location>
        <position position="227"/>
    </location>
    <ligand>
        <name>ATP</name>
        <dbReference type="ChEBI" id="CHEBI:30616"/>
    </ligand>
</feature>
<keyword evidence="11" id="KW-0472">Membrane</keyword>
<dbReference type="Pfam" id="PF02540">
    <property type="entry name" value="NAD_synthase"/>
    <property type="match status" value="2"/>
</dbReference>
<gene>
    <name evidence="8" type="primary">nadE</name>
    <name evidence="13" type="ORF">AUJ66_07605</name>
</gene>
<dbReference type="HAMAP" id="MF_00193">
    <property type="entry name" value="NadE_ammonia_dep"/>
    <property type="match status" value="1"/>
</dbReference>
<keyword evidence="2 8" id="KW-0436">Ligase</keyword>
<organism evidence="13 14">
    <name type="scientific">Candidatus Desantisbacteria bacterium CG1_02_38_46</name>
    <dbReference type="NCBI Taxonomy" id="1817893"/>
    <lineage>
        <taxon>Bacteria</taxon>
        <taxon>Candidatus Desantisiibacteriota</taxon>
    </lineage>
</organism>
<keyword evidence="11" id="KW-1133">Transmembrane helix</keyword>
<evidence type="ECO:0000256" key="1">
    <source>
        <dbReference type="ARBA" id="ARBA00005859"/>
    </source>
</evidence>
<dbReference type="PANTHER" id="PTHR23090">
    <property type="entry name" value="NH 3 /GLUTAMINE-DEPENDENT NAD + SYNTHETASE"/>
    <property type="match status" value="1"/>
</dbReference>
<feature type="transmembrane region" description="Helical" evidence="11">
    <location>
        <begin position="27"/>
        <end position="49"/>
    </location>
</feature>
<name>A0A1J4S9G0_9BACT</name>
<feature type="binding site" description="in other chain" evidence="8">
    <location>
        <position position="156"/>
    </location>
    <ligand>
        <name>deamido-NAD(+)</name>
        <dbReference type="ChEBI" id="CHEBI:58437"/>
        <note>ligand shared between two neighboring subunits</note>
    </ligand>
</feature>
<dbReference type="Proteomes" id="UP000182278">
    <property type="component" value="Unassembled WGS sequence"/>
</dbReference>
<evidence type="ECO:0000259" key="12">
    <source>
        <dbReference type="Pfam" id="PF02540"/>
    </source>
</evidence>
<feature type="binding site" evidence="8">
    <location>
        <position position="196"/>
    </location>
    <ligand>
        <name>deamido-NAD(+)</name>
        <dbReference type="ChEBI" id="CHEBI:58437"/>
        <note>ligand shared between two neighboring subunits</note>
    </ligand>
</feature>
<comment type="caution">
    <text evidence="8">Lacks conserved residue(s) required for the propagation of feature annotation.</text>
</comment>
<evidence type="ECO:0000256" key="9">
    <source>
        <dbReference type="RuleBase" id="RU003811"/>
    </source>
</evidence>
<comment type="subunit">
    <text evidence="8">Homodimer.</text>
</comment>
<dbReference type="GO" id="GO:0009435">
    <property type="term" value="P:NAD+ biosynthetic process"/>
    <property type="evidence" value="ECO:0007669"/>
    <property type="project" value="UniProtKB-UniRule"/>
</dbReference>
<evidence type="ECO:0000256" key="5">
    <source>
        <dbReference type="ARBA" id="ARBA00022840"/>
    </source>
</evidence>
<feature type="binding site" evidence="8">
    <location>
        <begin position="31"/>
        <end position="38"/>
    </location>
    <ligand>
        <name>ATP</name>
        <dbReference type="ChEBI" id="CHEBI:30616"/>
    </ligand>
</feature>
<feature type="binding site" evidence="8">
    <location>
        <position position="181"/>
    </location>
    <ligand>
        <name>Mg(2+)</name>
        <dbReference type="ChEBI" id="CHEBI:18420"/>
    </ligand>
</feature>
<dbReference type="SUPFAM" id="SSF52402">
    <property type="entry name" value="Adenine nucleotide alpha hydrolases-like"/>
    <property type="match status" value="1"/>
</dbReference>
<dbReference type="GO" id="GO:0003952">
    <property type="term" value="F:NAD+ synthase (glutamine-hydrolyzing) activity"/>
    <property type="evidence" value="ECO:0007669"/>
    <property type="project" value="InterPro"/>
</dbReference>
<feature type="binding site" evidence="8">
    <location>
        <position position="205"/>
    </location>
    <ligand>
        <name>ATP</name>
        <dbReference type="ChEBI" id="CHEBI:30616"/>
    </ligand>
</feature>
<dbReference type="STRING" id="1817893.AUJ66_07605"/>
<feature type="binding site" evidence="8">
    <location>
        <position position="37"/>
    </location>
    <ligand>
        <name>Mg(2+)</name>
        <dbReference type="ChEBI" id="CHEBI:18420"/>
    </ligand>
</feature>
<dbReference type="GO" id="GO:0008795">
    <property type="term" value="F:NAD+ synthase activity"/>
    <property type="evidence" value="ECO:0007669"/>
    <property type="project" value="UniProtKB-UniRule"/>
</dbReference>
<keyword evidence="3 8" id="KW-0479">Metal-binding</keyword>
<proteinExistence type="inferred from homology"/>
<dbReference type="CDD" id="cd00553">
    <property type="entry name" value="NAD_synthase"/>
    <property type="match status" value="1"/>
</dbReference>
<dbReference type="InterPro" id="IPR022310">
    <property type="entry name" value="NAD/GMP_synthase"/>
</dbReference>
<comment type="catalytic activity">
    <reaction evidence="8 10">
        <text>deamido-NAD(+) + NH4(+) + ATP = AMP + diphosphate + NAD(+) + H(+)</text>
        <dbReference type="Rhea" id="RHEA:21188"/>
        <dbReference type="ChEBI" id="CHEBI:15378"/>
        <dbReference type="ChEBI" id="CHEBI:28938"/>
        <dbReference type="ChEBI" id="CHEBI:30616"/>
        <dbReference type="ChEBI" id="CHEBI:33019"/>
        <dbReference type="ChEBI" id="CHEBI:57540"/>
        <dbReference type="ChEBI" id="CHEBI:58437"/>
        <dbReference type="ChEBI" id="CHEBI:456215"/>
        <dbReference type="EC" id="6.3.1.5"/>
    </reaction>
</comment>
<evidence type="ECO:0000313" key="13">
    <source>
        <dbReference type="EMBL" id="OIN96051.1"/>
    </source>
</evidence>
<dbReference type="Gene3D" id="3.40.50.620">
    <property type="entry name" value="HUPs"/>
    <property type="match status" value="1"/>
</dbReference>
<evidence type="ECO:0000256" key="10">
    <source>
        <dbReference type="RuleBase" id="RU003812"/>
    </source>
</evidence>
<comment type="function">
    <text evidence="8">Catalyzes the ATP-dependent amidation of deamido-NAD to form NAD. Uses ammonia as a nitrogen source.</text>
</comment>
<dbReference type="NCBIfam" id="TIGR00552">
    <property type="entry name" value="nadE"/>
    <property type="match status" value="1"/>
</dbReference>
<evidence type="ECO:0000256" key="6">
    <source>
        <dbReference type="ARBA" id="ARBA00022842"/>
    </source>
</evidence>
<protein>
    <recommendedName>
        <fullName evidence="8 10">NH(3)-dependent NAD(+) synthetase</fullName>
        <ecNumber evidence="8 10">6.3.1.5</ecNumber>
    </recommendedName>
</protein>
<dbReference type="GO" id="GO:0005524">
    <property type="term" value="F:ATP binding"/>
    <property type="evidence" value="ECO:0007669"/>
    <property type="project" value="UniProtKB-UniRule"/>
</dbReference>
<evidence type="ECO:0000256" key="3">
    <source>
        <dbReference type="ARBA" id="ARBA00022723"/>
    </source>
</evidence>
<keyword evidence="6 8" id="KW-0460">Magnesium</keyword>
<dbReference type="EMBL" id="MNUO01000115">
    <property type="protein sequence ID" value="OIN96051.1"/>
    <property type="molecule type" value="Genomic_DNA"/>
</dbReference>
<dbReference type="InterPro" id="IPR022926">
    <property type="entry name" value="NH(3)-dep_NAD(+)_synth"/>
</dbReference>
<dbReference type="GO" id="GO:0005737">
    <property type="term" value="C:cytoplasm"/>
    <property type="evidence" value="ECO:0007669"/>
    <property type="project" value="InterPro"/>
</dbReference>
<dbReference type="PANTHER" id="PTHR23090:SF9">
    <property type="entry name" value="GLUTAMINE-DEPENDENT NAD(+) SYNTHETASE"/>
    <property type="match status" value="1"/>
</dbReference>
<feature type="binding site" evidence="8">
    <location>
        <position position="176"/>
    </location>
    <ligand>
        <name>ATP</name>
        <dbReference type="ChEBI" id="CHEBI:30616"/>
    </ligand>
</feature>
<keyword evidence="11" id="KW-0812">Transmembrane</keyword>
<accession>A0A1J4S9G0</accession>
<feature type="domain" description="NAD/GMP synthase" evidence="12">
    <location>
        <begin position="12"/>
        <end position="94"/>
    </location>
</feature>
<sequence length="292" mass="33133">MQIDLKKVAFDLEKEIRNRMKELHREGIILGISGGIDSAVALALAAGAAGRDNVLGLILPERDSHPESRTDAIEHAKSLGIKIREVNIEPMLRRLGIYKLFPEPLFMPRRIIEKFVKKQFEKSIKTSKEPLFLSGMLGNPSVLAKKTSAYYRSKHRMRMITLYFYGELHNYLMLGTCNKTEISIGFFVKYGDSASDFDPLKNLYKMQVRQLAHHLGVTQKIIIKAPTPDLLPGITDELAMGITYEILDLILFGLENKMESSKIAKELGINEETVNYVQELNRCSQHMRDTGH</sequence>
<dbReference type="AlphaFoldDB" id="A0A1J4S9G0"/>
<evidence type="ECO:0000313" key="14">
    <source>
        <dbReference type="Proteomes" id="UP000182278"/>
    </source>
</evidence>
<dbReference type="UniPathway" id="UPA00253">
    <property type="reaction ID" value="UER00333"/>
</dbReference>
<evidence type="ECO:0000256" key="11">
    <source>
        <dbReference type="SAM" id="Phobius"/>
    </source>
</evidence>
<dbReference type="InterPro" id="IPR014729">
    <property type="entry name" value="Rossmann-like_a/b/a_fold"/>
</dbReference>
<keyword evidence="5 8" id="KW-0067">ATP-binding</keyword>
<feature type="binding site" description="in other chain" evidence="8">
    <location>
        <position position="189"/>
    </location>
    <ligand>
        <name>deamido-NAD(+)</name>
        <dbReference type="ChEBI" id="CHEBI:58437"/>
        <note>ligand shared between two neighboring subunits</note>
    </ligand>
</feature>
<keyword evidence="4 8" id="KW-0547">Nucleotide-binding</keyword>
<evidence type="ECO:0000256" key="4">
    <source>
        <dbReference type="ARBA" id="ARBA00022741"/>
    </source>
</evidence>
<evidence type="ECO:0000256" key="2">
    <source>
        <dbReference type="ARBA" id="ARBA00022598"/>
    </source>
</evidence>
<comment type="caution">
    <text evidence="13">The sequence shown here is derived from an EMBL/GenBank/DDBJ whole genome shotgun (WGS) entry which is preliminary data.</text>
</comment>
<keyword evidence="7 8" id="KW-0520">NAD</keyword>
<evidence type="ECO:0000256" key="8">
    <source>
        <dbReference type="HAMAP-Rule" id="MF_00193"/>
    </source>
</evidence>
<dbReference type="InterPro" id="IPR003694">
    <property type="entry name" value="NAD_synthase"/>
</dbReference>
<dbReference type="GO" id="GO:0046872">
    <property type="term" value="F:metal ion binding"/>
    <property type="evidence" value="ECO:0007669"/>
    <property type="project" value="UniProtKB-KW"/>
</dbReference>
<evidence type="ECO:0000256" key="7">
    <source>
        <dbReference type="ARBA" id="ARBA00023027"/>
    </source>
</evidence>
<comment type="pathway">
    <text evidence="8">Cofactor biosynthesis; NAD(+) biosynthesis; NAD(+) from deamido-NAD(+) (ammonia route): step 1/1.</text>
</comment>